<name>J9E2S4_9PROT</name>
<dbReference type="InterPro" id="IPR036191">
    <property type="entry name" value="RRF_sf"/>
</dbReference>
<dbReference type="EMBL" id="ALYF01000001">
    <property type="protein sequence ID" value="EJW22164.1"/>
    <property type="molecule type" value="Genomic_DNA"/>
</dbReference>
<accession>J9E2S4</accession>
<evidence type="ECO:0000313" key="1">
    <source>
        <dbReference type="EMBL" id="EJW22164.1"/>
    </source>
</evidence>
<comment type="caution">
    <text evidence="1">The sequence shown here is derived from an EMBL/GenBank/DDBJ whole genome shotgun (WGS) entry which is preliminary data.</text>
</comment>
<protein>
    <recommendedName>
        <fullName evidence="3">Ribosome recycling factor domain-containing protein</fullName>
    </recommendedName>
</protein>
<sequence length="235" mass="27530">MSENASMDEEELENLLENFFFKKNTELMSYSDSFESRMRDRFITYVKEIREAGTSEENNQILRNAKIIVKKKSRRAMDLVNVQAFIDRIELRSSDAEARTAVIKILKEEKNFKQIDENVDDGLITVKLPKMDLEKRFELADFIESKFKNYQKNVMMVKNQSMQQIRAGLQNEFIFGPDAAKASKEIEKIIAHYIKTAKLIFFVKHKSILRNQFKLTDEDDIILARKMSTVAHILD</sequence>
<dbReference type="AlphaFoldDB" id="J9E2S4"/>
<dbReference type="OrthoDB" id="9820372at2"/>
<dbReference type="STRING" id="1220535.IMCC14465_00030"/>
<reference evidence="1 2" key="1">
    <citation type="journal article" date="2012" name="J. Bacteriol.">
        <title>Genome Sequence of Strain IMCC14465, Isolated from the East Sea, Belonging to the PS1 Clade of Alphaproteobacteria.</title>
        <authorList>
            <person name="Yang S.J."/>
            <person name="Kang I."/>
            <person name="Cho J.C."/>
        </authorList>
    </citation>
    <scope>NUCLEOTIDE SEQUENCE [LARGE SCALE GENOMIC DNA]</scope>
    <source>
        <strain evidence="1 2">IMCC14465</strain>
    </source>
</reference>
<keyword evidence="2" id="KW-1185">Reference proteome</keyword>
<dbReference type="Gene3D" id="1.10.132.20">
    <property type="entry name" value="Ribosome-recycling factor"/>
    <property type="match status" value="1"/>
</dbReference>
<dbReference type="eggNOG" id="COG0233">
    <property type="taxonomic scope" value="Bacteria"/>
</dbReference>
<proteinExistence type="predicted"/>
<gene>
    <name evidence="1" type="ORF">IMCC14465_00030</name>
</gene>
<dbReference type="Proteomes" id="UP000004836">
    <property type="component" value="Unassembled WGS sequence"/>
</dbReference>
<evidence type="ECO:0008006" key="3">
    <source>
        <dbReference type="Google" id="ProtNLM"/>
    </source>
</evidence>
<organism evidence="1 2">
    <name type="scientific">alpha proteobacterium IMCC14465</name>
    <dbReference type="NCBI Taxonomy" id="1220535"/>
    <lineage>
        <taxon>Bacteria</taxon>
        <taxon>Pseudomonadati</taxon>
        <taxon>Pseudomonadota</taxon>
        <taxon>Alphaproteobacteria</taxon>
        <taxon>PS1 clade</taxon>
    </lineage>
</organism>
<dbReference type="SUPFAM" id="SSF55194">
    <property type="entry name" value="Ribosome recycling factor, RRF"/>
    <property type="match status" value="1"/>
</dbReference>
<evidence type="ECO:0000313" key="2">
    <source>
        <dbReference type="Proteomes" id="UP000004836"/>
    </source>
</evidence>
<dbReference type="Gene3D" id="3.30.1360.40">
    <property type="match status" value="1"/>
</dbReference>